<dbReference type="PANTHER" id="PTHR13068:SF151">
    <property type="entry name" value="TRANSCRIPTION TERMINATION FACTOR MTERF9, CHLOROPLASTIC"/>
    <property type="match status" value="1"/>
</dbReference>
<name>A0A9D1GC20_9FIRM</name>
<dbReference type="PANTHER" id="PTHR13068">
    <property type="entry name" value="CGI-12 PROTEIN-RELATED"/>
    <property type="match status" value="1"/>
</dbReference>
<dbReference type="AlphaFoldDB" id="A0A9D1GC20"/>
<evidence type="ECO:0000256" key="1">
    <source>
        <dbReference type="ARBA" id="ARBA00022946"/>
    </source>
</evidence>
<dbReference type="Gene3D" id="1.25.70.10">
    <property type="entry name" value="Transcription termination factor 3, mitochondrial"/>
    <property type="match status" value="1"/>
</dbReference>
<evidence type="ECO:0000313" key="2">
    <source>
        <dbReference type="EMBL" id="HIT38026.1"/>
    </source>
</evidence>
<sequence>MNNNAKEVLLKLGYSKEDAETILSNESLISFNEDTLIFHIKINFEYLISLGYSKEDVLKMTRFLPSLYGLSIENIKKKIEDLMLLGYSKEDVLKMTKLLPSLYSLSIGSIKQKIEDLMLLGYSKEDTLKMTRLLPSLYSISIENIKQKIENLTSLGYSKEDILKMTKKFPSLYGLSMENIKKKIIFYKQNALDFIIVDDTKNLMQSIDLTYAKFMFFKEKNIEISKDNYKKLFYSTKKFEKQYGIDKSTLLEKYNYQEYINNKKSGNII</sequence>
<dbReference type="GO" id="GO:0003676">
    <property type="term" value="F:nucleic acid binding"/>
    <property type="evidence" value="ECO:0007669"/>
    <property type="project" value="InterPro"/>
</dbReference>
<keyword evidence="1" id="KW-0809">Transit peptide</keyword>
<protein>
    <submittedName>
        <fullName evidence="2">Uncharacterized protein</fullName>
    </submittedName>
</protein>
<dbReference type="Proteomes" id="UP000886833">
    <property type="component" value="Unassembled WGS sequence"/>
</dbReference>
<dbReference type="InterPro" id="IPR038538">
    <property type="entry name" value="MTERF_sf"/>
</dbReference>
<comment type="caution">
    <text evidence="2">The sequence shown here is derived from an EMBL/GenBank/DDBJ whole genome shotgun (WGS) entry which is preliminary data.</text>
</comment>
<gene>
    <name evidence="2" type="ORF">IAB59_06095</name>
</gene>
<dbReference type="InterPro" id="IPR003690">
    <property type="entry name" value="MTERF"/>
</dbReference>
<accession>A0A9D1GC20</accession>
<proteinExistence type="predicted"/>
<reference evidence="2" key="1">
    <citation type="submission" date="2020-10" db="EMBL/GenBank/DDBJ databases">
        <authorList>
            <person name="Gilroy R."/>
        </authorList>
    </citation>
    <scope>NUCLEOTIDE SEQUENCE</scope>
    <source>
        <strain evidence="2">CHK195-26880</strain>
    </source>
</reference>
<organism evidence="2 3">
    <name type="scientific">Candidatus Onthousia faecipullorum</name>
    <dbReference type="NCBI Taxonomy" id="2840887"/>
    <lineage>
        <taxon>Bacteria</taxon>
        <taxon>Bacillati</taxon>
        <taxon>Bacillota</taxon>
        <taxon>Bacilli</taxon>
        <taxon>Candidatus Onthousia</taxon>
    </lineage>
</organism>
<dbReference type="SMART" id="SM00733">
    <property type="entry name" value="Mterf"/>
    <property type="match status" value="5"/>
</dbReference>
<dbReference type="Pfam" id="PF02536">
    <property type="entry name" value="mTERF"/>
    <property type="match status" value="1"/>
</dbReference>
<evidence type="ECO:0000313" key="3">
    <source>
        <dbReference type="Proteomes" id="UP000886833"/>
    </source>
</evidence>
<reference evidence="2" key="2">
    <citation type="journal article" date="2021" name="PeerJ">
        <title>Extensive microbial diversity within the chicken gut microbiome revealed by metagenomics and culture.</title>
        <authorList>
            <person name="Gilroy R."/>
            <person name="Ravi A."/>
            <person name="Getino M."/>
            <person name="Pursley I."/>
            <person name="Horton D.L."/>
            <person name="Alikhan N.F."/>
            <person name="Baker D."/>
            <person name="Gharbi K."/>
            <person name="Hall N."/>
            <person name="Watson M."/>
            <person name="Adriaenssens E.M."/>
            <person name="Foster-Nyarko E."/>
            <person name="Jarju S."/>
            <person name="Secka A."/>
            <person name="Antonio M."/>
            <person name="Oren A."/>
            <person name="Chaudhuri R.R."/>
            <person name="La Ragione R."/>
            <person name="Hildebrand F."/>
            <person name="Pallen M.J."/>
        </authorList>
    </citation>
    <scope>NUCLEOTIDE SEQUENCE</scope>
    <source>
        <strain evidence="2">CHK195-26880</strain>
    </source>
</reference>
<dbReference type="EMBL" id="DVKQ01000077">
    <property type="protein sequence ID" value="HIT38026.1"/>
    <property type="molecule type" value="Genomic_DNA"/>
</dbReference>